<evidence type="ECO:0000256" key="1">
    <source>
        <dbReference type="ARBA" id="ARBA00022729"/>
    </source>
</evidence>
<protein>
    <submittedName>
        <fullName evidence="4">Autotransporter outer membrane beta-barrel domain-containing protein</fullName>
    </submittedName>
</protein>
<gene>
    <name evidence="4" type="ORF">HKX02_03075</name>
</gene>
<dbReference type="Gene3D" id="2.160.20.20">
    <property type="match status" value="1"/>
</dbReference>
<dbReference type="PANTHER" id="PTHR35037">
    <property type="entry name" value="C-TERMINAL REGION OF AIDA-LIKE PROTEIN"/>
    <property type="match status" value="1"/>
</dbReference>
<dbReference type="CDD" id="cd01344">
    <property type="entry name" value="PL2_Passenger_AT"/>
    <property type="match status" value="1"/>
</dbReference>
<dbReference type="InterPro" id="IPR036709">
    <property type="entry name" value="Autotransporte_beta_dom_sf"/>
</dbReference>
<evidence type="ECO:0000313" key="5">
    <source>
        <dbReference type="Proteomes" id="UP000574931"/>
    </source>
</evidence>
<dbReference type="Pfam" id="PF12951">
    <property type="entry name" value="PATR"/>
    <property type="match status" value="2"/>
</dbReference>
<evidence type="ECO:0000259" key="3">
    <source>
        <dbReference type="PROSITE" id="PS51208"/>
    </source>
</evidence>
<dbReference type="SMART" id="SM00869">
    <property type="entry name" value="Autotransporter"/>
    <property type="match status" value="1"/>
</dbReference>
<dbReference type="Pfam" id="PF18883">
    <property type="entry name" value="AC_1"/>
    <property type="match status" value="1"/>
</dbReference>
<comment type="caution">
    <text evidence="4">The sequence shown here is derived from an EMBL/GenBank/DDBJ whole genome shotgun (WGS) entry which is preliminary data.</text>
</comment>
<dbReference type="GO" id="GO:0019867">
    <property type="term" value="C:outer membrane"/>
    <property type="evidence" value="ECO:0007669"/>
    <property type="project" value="InterPro"/>
</dbReference>
<name>A0A849KCU6_9HYPH</name>
<dbReference type="SUPFAM" id="SSF103515">
    <property type="entry name" value="Autotransporter"/>
    <property type="match status" value="1"/>
</dbReference>
<dbReference type="NCBIfam" id="TIGR01414">
    <property type="entry name" value="autotrans_barl"/>
    <property type="match status" value="1"/>
</dbReference>
<dbReference type="InterPro" id="IPR012332">
    <property type="entry name" value="Autotransporter_pectin_lyase_C"/>
</dbReference>
<dbReference type="AlphaFoldDB" id="A0A849KCU6"/>
<dbReference type="NCBIfam" id="TIGR02601">
    <property type="entry name" value="autotrns_rpt"/>
    <property type="match status" value="1"/>
</dbReference>
<feature type="domain" description="Autotransporter" evidence="3">
    <location>
        <begin position="839"/>
        <end position="1123"/>
    </location>
</feature>
<feature type="region of interest" description="Disordered" evidence="2">
    <location>
        <begin position="49"/>
        <end position="100"/>
    </location>
</feature>
<accession>A0A849KCU6</accession>
<dbReference type="InterPro" id="IPR006315">
    <property type="entry name" value="OM_autotransptr_brl_dom"/>
</dbReference>
<evidence type="ECO:0000313" key="4">
    <source>
        <dbReference type="EMBL" id="NNU59241.1"/>
    </source>
</evidence>
<dbReference type="PANTHER" id="PTHR35037:SF3">
    <property type="entry name" value="C-TERMINAL REGION OF AIDA-LIKE PROTEIN"/>
    <property type="match status" value="1"/>
</dbReference>
<dbReference type="PROSITE" id="PS51208">
    <property type="entry name" value="AUTOTRANSPORTER"/>
    <property type="match status" value="1"/>
</dbReference>
<reference evidence="4 5" key="1">
    <citation type="submission" date="2020-05" db="EMBL/GenBank/DDBJ databases">
        <title>Draft Genome Sequence of Ochrobactrum soli Isolated from Stable Fly Gut.</title>
        <authorList>
            <person name="Pileggi M.T."/>
            <person name="Vazhakkala L.J."/>
            <person name="Wong C.N."/>
        </authorList>
    </citation>
    <scope>NUCLEOTIDE SEQUENCE [LARGE SCALE GENOMIC DNA]</scope>
    <source>
        <strain evidence="4 5">MTP-C0764</strain>
    </source>
</reference>
<feature type="compositionally biased region" description="Gly residues" evidence="2">
    <location>
        <begin position="49"/>
        <end position="58"/>
    </location>
</feature>
<organism evidence="4 5">
    <name type="scientific">Ochrobactrum soli</name>
    <dbReference type="NCBI Taxonomy" id="2448455"/>
    <lineage>
        <taxon>Bacteria</taxon>
        <taxon>Pseudomonadati</taxon>
        <taxon>Pseudomonadota</taxon>
        <taxon>Alphaproteobacteria</taxon>
        <taxon>Hyphomicrobiales</taxon>
        <taxon>Brucellaceae</taxon>
        <taxon>Brucella/Ochrobactrum group</taxon>
        <taxon>Ochrobactrum</taxon>
    </lineage>
</organism>
<keyword evidence="5" id="KW-1185">Reference proteome</keyword>
<dbReference type="Gene3D" id="2.40.128.130">
    <property type="entry name" value="Autotransporter beta-domain"/>
    <property type="match status" value="1"/>
</dbReference>
<dbReference type="InterPro" id="IPR011050">
    <property type="entry name" value="Pectin_lyase_fold/virulence"/>
</dbReference>
<dbReference type="SUPFAM" id="SSF51126">
    <property type="entry name" value="Pectin lyase-like"/>
    <property type="match status" value="1"/>
</dbReference>
<dbReference type="Proteomes" id="UP000574931">
    <property type="component" value="Unassembled WGS sequence"/>
</dbReference>
<proteinExistence type="predicted"/>
<dbReference type="InterPro" id="IPR005546">
    <property type="entry name" value="Autotransporte_beta"/>
</dbReference>
<dbReference type="InterPro" id="IPR043990">
    <property type="entry name" value="AC_1"/>
</dbReference>
<feature type="compositionally biased region" description="Gly residues" evidence="2">
    <location>
        <begin position="69"/>
        <end position="80"/>
    </location>
</feature>
<dbReference type="Pfam" id="PF03797">
    <property type="entry name" value="Autotransporter"/>
    <property type="match status" value="1"/>
</dbReference>
<dbReference type="RefSeq" id="WP_171317031.1">
    <property type="nucleotide sequence ID" value="NZ_JABFCY010000001.1"/>
</dbReference>
<dbReference type="InterPro" id="IPR051551">
    <property type="entry name" value="Autotransporter_adhesion"/>
</dbReference>
<sequence>MKTALLKQDRTRWPTALCALAFPVLLVPATIVFATSKASAQFSDVEMGAGKGGRGGAVDGSPGKEGQNGNDGTGGKGGDGYSQQASQILPGGAGGTPGQTLTYTQTINTSLQGNVGEDGKSLTDNEVFSAMSPGGGGGGGTGLILSGINPDVTVGDLNTGFFLTGGNGGNGGSNITVDSTAGDGGGGGAGAYVIDSSLRNRGTIIGGTGGKGGDSFAFLGKGGDGGAGVILADGANLTNDGGKITGGNGGDAGDYLTGPPFVSASGGGTGGVGVYMHSNSTLNNSIGTIQGGQSVNTLIDFENYAIFAEGNGNTIINTGNVISGSNEENSKAIFIKGNDNYLQLSDGSKITGKVSAEGERNYLEYYVYVSETLNPGQFLGFSSYNKTGPGRLTLTDATDEVTPWTVSAGILAIENDHSLGNASGSLTLIDGTLEILDDNFDVEVEISRPIRIEKLNNLKTDADVIIHSEITGTGTLVKMGSGVLTLTNDNSYSGDTLILDGVLELIDGGTLSSGIITIADGASLDIDFHGIYNLNPSIKGNGTLNFLGTTEAIIKSNNNDFQGFINIEPKASLNIGGDIGGTIINHGFLIGDGNVGSVVNHGTLIPGGENSSSLDIEGNYTGEKGSVIQIYGRLGDDTSEITQIAIDGNTEGQSNLHVENIEGKGADTQKGIEVISVGGQSDAVFTLIGDYELSPGIPVVIAGAHSYFLEKGSASDASDGNWYLRSHVEQMVCPSPEPEQPAQPCIPSCPLPEPGQPAQPCLPTCSVTEPEACSPTGEIYQPGVPLYTGYGQFVSSLNTVSTMSQRVGNRYWNGVSGRQIAEGDGPGLDAIPDPNNPHILTEAGLIWGRIDAAHSQVQLYNSTLNSGYSSDQWNIRAGIDQQLKEYAASRVIGSVWLEYGSAKADLASYFGSGDIKVNSYSLGTAITWLHENGFYLDSQARFSWTRSDITSSTLNRALVSGAKGDGLAFSLEAGQRLALNDIWSWTPQAQLTWSQTALDNFTDPYEAEVSFDDFKNLTARAGLTLQYANTWQDRNGYTRRGQIYALANFYRELLGQSPSIIISQEKLKPGNADRNWGEIGLGGTYAFHNGKYALFGETALASGLDDVQNSYTIRGNVGTRVRW</sequence>
<evidence type="ECO:0000256" key="2">
    <source>
        <dbReference type="SAM" id="MobiDB-lite"/>
    </source>
</evidence>
<dbReference type="EMBL" id="JABFCY010000001">
    <property type="protein sequence ID" value="NNU59241.1"/>
    <property type="molecule type" value="Genomic_DNA"/>
</dbReference>
<dbReference type="InterPro" id="IPR013425">
    <property type="entry name" value="Autotrns_rpt"/>
</dbReference>
<keyword evidence="1" id="KW-0732">Signal</keyword>